<dbReference type="Gene3D" id="2.30.40.10">
    <property type="entry name" value="Urease, subunit C, domain 1"/>
    <property type="match status" value="1"/>
</dbReference>
<dbReference type="InterPro" id="IPR006680">
    <property type="entry name" value="Amidohydro-rel"/>
</dbReference>
<keyword evidence="2" id="KW-0732">Signal</keyword>
<dbReference type="PANTHER" id="PTHR43135:SF3">
    <property type="entry name" value="ALPHA-D-RIBOSE 1-METHYLPHOSPHONATE 5-TRIPHOSPHATE DIPHOSPHATASE"/>
    <property type="match status" value="1"/>
</dbReference>
<dbReference type="SUPFAM" id="SSF51338">
    <property type="entry name" value="Composite domain of metallo-dependent hydrolases"/>
    <property type="match status" value="1"/>
</dbReference>
<feature type="chain" id="PRO_5043690292" evidence="2">
    <location>
        <begin position="30"/>
        <end position="483"/>
    </location>
</feature>
<organism evidence="4 5">
    <name type="scientific">Elongatibacter sediminis</name>
    <dbReference type="NCBI Taxonomy" id="3119006"/>
    <lineage>
        <taxon>Bacteria</taxon>
        <taxon>Pseudomonadati</taxon>
        <taxon>Pseudomonadota</taxon>
        <taxon>Gammaproteobacteria</taxon>
        <taxon>Chromatiales</taxon>
        <taxon>Wenzhouxiangellaceae</taxon>
        <taxon>Elongatibacter</taxon>
    </lineage>
</organism>
<feature type="region of interest" description="Disordered" evidence="1">
    <location>
        <begin position="30"/>
        <end position="49"/>
    </location>
</feature>
<dbReference type="EMBL" id="JAZHOG010000001">
    <property type="protein sequence ID" value="MEJ8566167.1"/>
    <property type="molecule type" value="Genomic_DNA"/>
</dbReference>
<protein>
    <submittedName>
        <fullName evidence="4">Amidohydrolase family protein</fullName>
    </submittedName>
</protein>
<dbReference type="Pfam" id="PF01979">
    <property type="entry name" value="Amidohydro_1"/>
    <property type="match status" value="1"/>
</dbReference>
<sequence length="483" mass="52378">MIRNPVTRRLTHAALAVAFWLTAFPAAGATTETSQSGPAQAHPGKADPRTETVLIRNTTVIDGTGAAPQPGVDLLIRGDRIEAIGESLQASEGARILDGTGKFVVPGLIDTHVHLQFPIVFQLSPEEKTVVVDHTPKAFLYNGVTTVLNVSAANEWILPRREAQRNGELVAPTIYALGESFKPVDGWGSRHGGALEDAAAARRMALELVDADVDGFKLIIEDGLGSQGTHVEMPDDMLQAIAEVASENGMPLYSHAINLHEYHRAVDIGSRAIIHGLEDPIPEGDTLIEELIEGGITVVPTASLFESFLHPDPAAGLELQDPVLEKTLPGFLLQRMRDPDYMAEEKRLFSQASNMDAYTWAESRLPVFRENITRLHEAGVKLAVGTDGGGTVGYNYQGYNTPWELKILVECGLTPMEALVAATRNGAEVIGIDNEVGTVETGKLADLLILTANPLDDIENIRRIEWIIQQGQPHPRDEFAFQP</sequence>
<evidence type="ECO:0000256" key="2">
    <source>
        <dbReference type="SAM" id="SignalP"/>
    </source>
</evidence>
<dbReference type="Proteomes" id="UP001359886">
    <property type="component" value="Unassembled WGS sequence"/>
</dbReference>
<dbReference type="InterPro" id="IPR032466">
    <property type="entry name" value="Metal_Hydrolase"/>
</dbReference>
<dbReference type="InterPro" id="IPR011059">
    <property type="entry name" value="Metal-dep_hydrolase_composite"/>
</dbReference>
<evidence type="ECO:0000259" key="3">
    <source>
        <dbReference type="Pfam" id="PF01979"/>
    </source>
</evidence>
<dbReference type="GO" id="GO:0016810">
    <property type="term" value="F:hydrolase activity, acting on carbon-nitrogen (but not peptide) bonds"/>
    <property type="evidence" value="ECO:0007669"/>
    <property type="project" value="InterPro"/>
</dbReference>
<dbReference type="SUPFAM" id="SSF51556">
    <property type="entry name" value="Metallo-dependent hydrolases"/>
    <property type="match status" value="1"/>
</dbReference>
<comment type="caution">
    <text evidence="4">The sequence shown here is derived from an EMBL/GenBank/DDBJ whole genome shotgun (WGS) entry which is preliminary data.</text>
</comment>
<feature type="signal peptide" evidence="2">
    <location>
        <begin position="1"/>
        <end position="29"/>
    </location>
</feature>
<accession>A0AAW9R962</accession>
<evidence type="ECO:0000313" key="4">
    <source>
        <dbReference type="EMBL" id="MEJ8566167.1"/>
    </source>
</evidence>
<feature type="domain" description="Amidohydrolase-related" evidence="3">
    <location>
        <begin position="103"/>
        <end position="462"/>
    </location>
</feature>
<evidence type="ECO:0000313" key="5">
    <source>
        <dbReference type="Proteomes" id="UP001359886"/>
    </source>
</evidence>
<reference evidence="4 5" key="1">
    <citation type="submission" date="2024-02" db="EMBL/GenBank/DDBJ databases">
        <title>A novel Wenzhouxiangellaceae bacterium, isolated from coastal sediments.</title>
        <authorList>
            <person name="Du Z.-J."/>
            <person name="Ye Y.-Q."/>
            <person name="Zhang X.-Y."/>
        </authorList>
    </citation>
    <scope>NUCLEOTIDE SEQUENCE [LARGE SCALE GENOMIC DNA]</scope>
    <source>
        <strain evidence="4 5">CH-27</strain>
    </source>
</reference>
<proteinExistence type="predicted"/>
<dbReference type="InterPro" id="IPR051781">
    <property type="entry name" value="Metallo-dep_Hydrolase"/>
</dbReference>
<gene>
    <name evidence="4" type="ORF">V3330_00910</name>
</gene>
<name>A0AAW9R962_9GAMM</name>
<dbReference type="Gene3D" id="3.20.20.140">
    <property type="entry name" value="Metal-dependent hydrolases"/>
    <property type="match status" value="1"/>
</dbReference>
<dbReference type="AlphaFoldDB" id="A0AAW9R962"/>
<keyword evidence="5" id="KW-1185">Reference proteome</keyword>
<evidence type="ECO:0000256" key="1">
    <source>
        <dbReference type="SAM" id="MobiDB-lite"/>
    </source>
</evidence>
<dbReference type="PANTHER" id="PTHR43135">
    <property type="entry name" value="ALPHA-D-RIBOSE 1-METHYLPHOSPHONATE 5-TRIPHOSPHATE DIPHOSPHATASE"/>
    <property type="match status" value="1"/>
</dbReference>
<dbReference type="RefSeq" id="WP_354693490.1">
    <property type="nucleotide sequence ID" value="NZ_JAZHOG010000001.1"/>
</dbReference>